<gene>
    <name evidence="2" type="ORF">B7Z01_08185</name>
</gene>
<name>A0A258FMJ7_9CAUL</name>
<dbReference type="Pfam" id="PF18480">
    <property type="entry name" value="DUF5615"/>
    <property type="match status" value="1"/>
</dbReference>
<dbReference type="EMBL" id="NCEB01000014">
    <property type="protein sequence ID" value="OYX33721.1"/>
    <property type="molecule type" value="Genomic_DNA"/>
</dbReference>
<dbReference type="AlphaFoldDB" id="A0A258FMJ7"/>
<evidence type="ECO:0000313" key="2">
    <source>
        <dbReference type="EMBL" id="OYX33721.1"/>
    </source>
</evidence>
<dbReference type="InterPro" id="IPR041049">
    <property type="entry name" value="DUF5615"/>
</dbReference>
<comment type="caution">
    <text evidence="2">The sequence shown here is derived from an EMBL/GenBank/DDBJ whole genome shotgun (WGS) entry which is preliminary data.</text>
</comment>
<feature type="domain" description="DUF5615" evidence="1">
    <location>
        <begin position="1"/>
        <end position="79"/>
    </location>
</feature>
<sequence length="118" mass="13248">MKFLIDECLWKGVGGALSERGHDVAYVVLVSPGLADEDVLDWAEREDRVVLTHDRRMSTLVRYGEFVPRGIVVVDELLVYQTADLIAPLLNQLPGQITTIEPDKPPRMRPIGWLAVEP</sequence>
<dbReference type="Proteomes" id="UP000215595">
    <property type="component" value="Unassembled WGS sequence"/>
</dbReference>
<evidence type="ECO:0000313" key="3">
    <source>
        <dbReference type="Proteomes" id="UP000215595"/>
    </source>
</evidence>
<proteinExistence type="predicted"/>
<reference evidence="2 3" key="1">
    <citation type="submission" date="2017-03" db="EMBL/GenBank/DDBJ databases">
        <title>Lifting the veil on microbial sulfur biogeochemistry in mining wastewaters.</title>
        <authorList>
            <person name="Kantor R.S."/>
            <person name="Colenbrander Nelson T."/>
            <person name="Marshall S."/>
            <person name="Bennett D."/>
            <person name="Apte S."/>
            <person name="Camacho D."/>
            <person name="Thomas B.C."/>
            <person name="Warren L.A."/>
            <person name="Banfield J.F."/>
        </authorList>
    </citation>
    <scope>NUCLEOTIDE SEQUENCE [LARGE SCALE GENOMIC DNA]</scope>
    <source>
        <strain evidence="2">32-69-9</strain>
    </source>
</reference>
<organism evidence="2 3">
    <name type="scientific">Brevundimonas subvibrioides</name>
    <dbReference type="NCBI Taxonomy" id="74313"/>
    <lineage>
        <taxon>Bacteria</taxon>
        <taxon>Pseudomonadati</taxon>
        <taxon>Pseudomonadota</taxon>
        <taxon>Alphaproteobacteria</taxon>
        <taxon>Caulobacterales</taxon>
        <taxon>Caulobacteraceae</taxon>
        <taxon>Brevundimonas</taxon>
    </lineage>
</organism>
<protein>
    <recommendedName>
        <fullName evidence="1">DUF5615 domain-containing protein</fullName>
    </recommendedName>
</protein>
<accession>A0A258FMJ7</accession>
<evidence type="ECO:0000259" key="1">
    <source>
        <dbReference type="Pfam" id="PF18480"/>
    </source>
</evidence>